<dbReference type="SMART" id="SM00848">
    <property type="entry name" value="Inhibitor_I29"/>
    <property type="match status" value="1"/>
</dbReference>
<dbReference type="Ensembl" id="ENSNBRT00000032360.1">
    <property type="protein sequence ID" value="ENSNBRP00000031563.1"/>
    <property type="gene ID" value="ENSNBRG00000023982.1"/>
</dbReference>
<dbReference type="Pfam" id="PF08246">
    <property type="entry name" value="Inhibitor_I29"/>
    <property type="match status" value="1"/>
</dbReference>
<evidence type="ECO:0000256" key="1">
    <source>
        <dbReference type="SAM" id="SignalP"/>
    </source>
</evidence>
<dbReference type="GeneTree" id="ENSGT00940000163885"/>
<keyword evidence="4" id="KW-1185">Reference proteome</keyword>
<protein>
    <recommendedName>
        <fullName evidence="2">Cathepsin propeptide inhibitor domain-containing protein</fullName>
    </recommendedName>
</protein>
<proteinExistence type="predicted"/>
<sequence>MKLLFVVSAVLAVASCASISLEDLEFRAWKLKFEKSYDSESEEAHRKQIWLNNRKHVLVHNILADQGLKSYHLGMTHFADMVCVQKRDHSDFTLHQFSCYLYF</sequence>
<keyword evidence="1" id="KW-0732">Signal</keyword>
<feature type="domain" description="Cathepsin propeptide inhibitor" evidence="2">
    <location>
        <begin position="26"/>
        <end position="92"/>
    </location>
</feature>
<reference evidence="3" key="2">
    <citation type="submission" date="2025-09" db="UniProtKB">
        <authorList>
            <consortium name="Ensembl"/>
        </authorList>
    </citation>
    <scope>IDENTIFICATION</scope>
</reference>
<dbReference type="AlphaFoldDB" id="A0A3Q4IB11"/>
<evidence type="ECO:0000313" key="3">
    <source>
        <dbReference type="Ensembl" id="ENSNBRP00000031563.1"/>
    </source>
</evidence>
<evidence type="ECO:0000259" key="2">
    <source>
        <dbReference type="SMART" id="SM00848"/>
    </source>
</evidence>
<reference evidence="3" key="1">
    <citation type="submission" date="2025-08" db="UniProtKB">
        <authorList>
            <consortium name="Ensembl"/>
        </authorList>
    </citation>
    <scope>IDENTIFICATION</scope>
</reference>
<dbReference type="OMA" id="FADIVYW"/>
<dbReference type="InterPro" id="IPR013201">
    <property type="entry name" value="Prot_inhib_I29"/>
</dbReference>
<organism evidence="3 4">
    <name type="scientific">Neolamprologus brichardi</name>
    <name type="common">Fairy cichlid</name>
    <name type="synonym">Lamprologus brichardi</name>
    <dbReference type="NCBI Taxonomy" id="32507"/>
    <lineage>
        <taxon>Eukaryota</taxon>
        <taxon>Metazoa</taxon>
        <taxon>Chordata</taxon>
        <taxon>Craniata</taxon>
        <taxon>Vertebrata</taxon>
        <taxon>Euteleostomi</taxon>
        <taxon>Actinopterygii</taxon>
        <taxon>Neopterygii</taxon>
        <taxon>Teleostei</taxon>
        <taxon>Neoteleostei</taxon>
        <taxon>Acanthomorphata</taxon>
        <taxon>Ovalentaria</taxon>
        <taxon>Cichlomorphae</taxon>
        <taxon>Cichliformes</taxon>
        <taxon>Cichlidae</taxon>
        <taxon>African cichlids</taxon>
        <taxon>Pseudocrenilabrinae</taxon>
        <taxon>Lamprologini</taxon>
        <taxon>Neolamprologus</taxon>
    </lineage>
</organism>
<dbReference type="InterPro" id="IPR038765">
    <property type="entry name" value="Papain-like_cys_pep_sf"/>
</dbReference>
<dbReference type="PROSITE" id="PS51257">
    <property type="entry name" value="PROKAR_LIPOPROTEIN"/>
    <property type="match status" value="1"/>
</dbReference>
<dbReference type="Gene3D" id="1.10.287.2250">
    <property type="match status" value="1"/>
</dbReference>
<dbReference type="Proteomes" id="UP000261580">
    <property type="component" value="Unassembled WGS sequence"/>
</dbReference>
<dbReference type="STRING" id="32507.ENSNBRP00000031563"/>
<name>A0A3Q4IB11_NEOBR</name>
<accession>A0A3Q4IB11</accession>
<dbReference type="SUPFAM" id="SSF54001">
    <property type="entry name" value="Cysteine proteinases"/>
    <property type="match status" value="1"/>
</dbReference>
<feature type="signal peptide" evidence="1">
    <location>
        <begin position="1"/>
        <end position="16"/>
    </location>
</feature>
<evidence type="ECO:0000313" key="4">
    <source>
        <dbReference type="Proteomes" id="UP000261580"/>
    </source>
</evidence>
<feature type="chain" id="PRO_5018593023" description="Cathepsin propeptide inhibitor domain-containing protein" evidence="1">
    <location>
        <begin position="17"/>
        <end position="103"/>
    </location>
</feature>